<evidence type="ECO:0000256" key="1">
    <source>
        <dbReference type="SAM" id="MobiDB-lite"/>
    </source>
</evidence>
<dbReference type="EMBL" id="JBHTAC010000097">
    <property type="protein sequence ID" value="MFC7248212.1"/>
    <property type="molecule type" value="Genomic_DNA"/>
</dbReference>
<evidence type="ECO:0000259" key="2">
    <source>
        <dbReference type="Pfam" id="PF04389"/>
    </source>
</evidence>
<gene>
    <name evidence="3" type="ORF">ACFQO7_37630</name>
</gene>
<dbReference type="RefSeq" id="WP_376810875.1">
    <property type="nucleotide sequence ID" value="NZ_JBHTAC010000097.1"/>
</dbReference>
<dbReference type="SUPFAM" id="SSF53187">
    <property type="entry name" value="Zn-dependent exopeptidases"/>
    <property type="match status" value="1"/>
</dbReference>
<keyword evidence="4" id="KW-1185">Reference proteome</keyword>
<accession>A0ABW2HB69</accession>
<feature type="domain" description="Peptidase M28" evidence="2">
    <location>
        <begin position="24"/>
        <end position="117"/>
    </location>
</feature>
<evidence type="ECO:0000313" key="3">
    <source>
        <dbReference type="EMBL" id="MFC7248212.1"/>
    </source>
</evidence>
<name>A0ABW2HB69_9ACTN</name>
<dbReference type="Gene3D" id="3.40.630.10">
    <property type="entry name" value="Zn peptidases"/>
    <property type="match status" value="1"/>
</dbReference>
<evidence type="ECO:0000313" key="4">
    <source>
        <dbReference type="Proteomes" id="UP001596392"/>
    </source>
</evidence>
<dbReference type="Pfam" id="PF04389">
    <property type="entry name" value="Peptidase_M28"/>
    <property type="match status" value="1"/>
</dbReference>
<feature type="region of interest" description="Disordered" evidence="1">
    <location>
        <begin position="11"/>
        <end position="30"/>
    </location>
</feature>
<dbReference type="InterPro" id="IPR007484">
    <property type="entry name" value="Peptidase_M28"/>
</dbReference>
<comment type="caution">
    <text evidence="3">The sequence shown here is derived from an EMBL/GenBank/DDBJ whole genome shotgun (WGS) entry which is preliminary data.</text>
</comment>
<organism evidence="3 4">
    <name type="scientific">Catellatospora aurea</name>
    <dbReference type="NCBI Taxonomy" id="1337874"/>
    <lineage>
        <taxon>Bacteria</taxon>
        <taxon>Bacillati</taxon>
        <taxon>Actinomycetota</taxon>
        <taxon>Actinomycetes</taxon>
        <taxon>Micromonosporales</taxon>
        <taxon>Micromonosporaceae</taxon>
        <taxon>Catellatospora</taxon>
    </lineage>
</organism>
<protein>
    <submittedName>
        <fullName evidence="3">M28 family peptidase</fullName>
    </submittedName>
</protein>
<sequence length="155" mass="16206">MIASPNYALHTLDGDDSDAEGAPAGPPGSGEIEDLFERYYTGIGRPFIGRDLNGRSDYAPFMAAGIPVGGLFTGADGIKTEAEAEKFGGQAGMAYDECYHLACDTIANVNDAALEVNFGAVKNAAEVWAQSEVLPGTASRRPVDASEDGHHALIK</sequence>
<proteinExistence type="predicted"/>
<reference evidence="4" key="1">
    <citation type="journal article" date="2019" name="Int. J. Syst. Evol. Microbiol.">
        <title>The Global Catalogue of Microorganisms (GCM) 10K type strain sequencing project: providing services to taxonomists for standard genome sequencing and annotation.</title>
        <authorList>
            <consortium name="The Broad Institute Genomics Platform"/>
            <consortium name="The Broad Institute Genome Sequencing Center for Infectious Disease"/>
            <person name="Wu L."/>
            <person name="Ma J."/>
        </authorList>
    </citation>
    <scope>NUCLEOTIDE SEQUENCE [LARGE SCALE GENOMIC DNA]</scope>
    <source>
        <strain evidence="4">CGMCC 1.9106</strain>
    </source>
</reference>
<dbReference type="Proteomes" id="UP001596392">
    <property type="component" value="Unassembled WGS sequence"/>
</dbReference>